<evidence type="ECO:0000313" key="1">
    <source>
        <dbReference type="EMBL" id="GCF09076.1"/>
    </source>
</evidence>
<dbReference type="Gene3D" id="1.25.40.10">
    <property type="entry name" value="Tetratricopeptide repeat domain"/>
    <property type="match status" value="1"/>
</dbReference>
<organism evidence="1 2">
    <name type="scientific">Dictyobacter arantiisoli</name>
    <dbReference type="NCBI Taxonomy" id="2014874"/>
    <lineage>
        <taxon>Bacteria</taxon>
        <taxon>Bacillati</taxon>
        <taxon>Chloroflexota</taxon>
        <taxon>Ktedonobacteria</taxon>
        <taxon>Ktedonobacterales</taxon>
        <taxon>Dictyobacteraceae</taxon>
        <taxon>Dictyobacter</taxon>
    </lineage>
</organism>
<comment type="caution">
    <text evidence="1">The sequence shown here is derived from an EMBL/GenBank/DDBJ whole genome shotgun (WGS) entry which is preliminary data.</text>
</comment>
<proteinExistence type="predicted"/>
<dbReference type="OrthoDB" id="5477158at2"/>
<dbReference type="SUPFAM" id="SSF48452">
    <property type="entry name" value="TPR-like"/>
    <property type="match status" value="1"/>
</dbReference>
<keyword evidence="2" id="KW-1185">Reference proteome</keyword>
<dbReference type="Proteomes" id="UP000322530">
    <property type="component" value="Unassembled WGS sequence"/>
</dbReference>
<dbReference type="AlphaFoldDB" id="A0A5A5TD32"/>
<accession>A0A5A5TD32</accession>
<dbReference type="Pfam" id="PF13414">
    <property type="entry name" value="TPR_11"/>
    <property type="match status" value="1"/>
</dbReference>
<sequence length="86" mass="9764">MNSPALSNDMSELYSSIFTWKHMPEQNDVIDPDIPETALYAYEQAISLTPRQAVLYYHKGQVLEQLGRKTEAQTAYAEARNLGHCC</sequence>
<dbReference type="RefSeq" id="WP_149402034.1">
    <property type="nucleotide sequence ID" value="NZ_BIXY01000035.1"/>
</dbReference>
<dbReference type="EMBL" id="BIXY01000035">
    <property type="protein sequence ID" value="GCF09076.1"/>
    <property type="molecule type" value="Genomic_DNA"/>
</dbReference>
<name>A0A5A5TD32_9CHLR</name>
<dbReference type="InterPro" id="IPR011990">
    <property type="entry name" value="TPR-like_helical_dom_sf"/>
</dbReference>
<reference evidence="1 2" key="1">
    <citation type="submission" date="2019-01" db="EMBL/GenBank/DDBJ databases">
        <title>Draft genome sequence of Dictyobacter sp. Uno17.</title>
        <authorList>
            <person name="Wang C.M."/>
            <person name="Zheng Y."/>
            <person name="Sakai Y."/>
            <person name="Abe K."/>
            <person name="Yokota A."/>
            <person name="Yabe S."/>
        </authorList>
    </citation>
    <scope>NUCLEOTIDE SEQUENCE [LARGE SCALE GENOMIC DNA]</scope>
    <source>
        <strain evidence="1 2">Uno17</strain>
    </source>
</reference>
<protein>
    <submittedName>
        <fullName evidence="1">Uncharacterized protein</fullName>
    </submittedName>
</protein>
<evidence type="ECO:0000313" key="2">
    <source>
        <dbReference type="Proteomes" id="UP000322530"/>
    </source>
</evidence>
<gene>
    <name evidence="1" type="ORF">KDI_26400</name>
</gene>